<organism evidence="2 3">
    <name type="scientific">Chilo suppressalis</name>
    <name type="common">Asiatic rice borer moth</name>
    <dbReference type="NCBI Taxonomy" id="168631"/>
    <lineage>
        <taxon>Eukaryota</taxon>
        <taxon>Metazoa</taxon>
        <taxon>Ecdysozoa</taxon>
        <taxon>Arthropoda</taxon>
        <taxon>Hexapoda</taxon>
        <taxon>Insecta</taxon>
        <taxon>Pterygota</taxon>
        <taxon>Neoptera</taxon>
        <taxon>Endopterygota</taxon>
        <taxon>Lepidoptera</taxon>
        <taxon>Glossata</taxon>
        <taxon>Ditrysia</taxon>
        <taxon>Pyraloidea</taxon>
        <taxon>Crambidae</taxon>
        <taxon>Crambinae</taxon>
        <taxon>Chilo</taxon>
    </lineage>
</organism>
<proteinExistence type="predicted"/>
<evidence type="ECO:0000313" key="3">
    <source>
        <dbReference type="Proteomes" id="UP001153292"/>
    </source>
</evidence>
<keyword evidence="3" id="KW-1185">Reference proteome</keyword>
<protein>
    <submittedName>
        <fullName evidence="2">Uncharacterized protein</fullName>
    </submittedName>
</protein>
<name>A0ABN8AQS8_CHISP</name>
<dbReference type="Proteomes" id="UP001153292">
    <property type="component" value="Chromosome 10"/>
</dbReference>
<dbReference type="EMBL" id="OU963903">
    <property type="protein sequence ID" value="CAH0397935.1"/>
    <property type="molecule type" value="Genomic_DNA"/>
</dbReference>
<sequence length="111" mass="13154">MTARNFDWFHELFWNYGYRRRRLKKLEWKPLLRLLGVTLDTDDVLIKEAIKSQNKSLLEEVEEEEREARVVMRVRRSTEAVAGVILEVGPALWAALKYRKVRVGFQIIPVV</sequence>
<reference evidence="2" key="1">
    <citation type="submission" date="2021-12" db="EMBL/GenBank/DDBJ databases">
        <authorList>
            <person name="King R."/>
        </authorList>
    </citation>
    <scope>NUCLEOTIDE SEQUENCE</scope>
</reference>
<accession>A0ABN8AQS8</accession>
<keyword evidence="1" id="KW-0175">Coiled coil</keyword>
<feature type="coiled-coil region" evidence="1">
    <location>
        <begin position="47"/>
        <end position="74"/>
    </location>
</feature>
<evidence type="ECO:0000313" key="2">
    <source>
        <dbReference type="EMBL" id="CAH0397935.1"/>
    </source>
</evidence>
<gene>
    <name evidence="2" type="ORF">CHILSU_LOCUS1035</name>
</gene>
<evidence type="ECO:0000256" key="1">
    <source>
        <dbReference type="SAM" id="Coils"/>
    </source>
</evidence>